<dbReference type="AlphaFoldDB" id="A0A1G6ZDC8"/>
<gene>
    <name evidence="1" type="ORF">SAMN05216464_103309</name>
</gene>
<protein>
    <submittedName>
        <fullName evidence="1">Uncharacterized protein</fullName>
    </submittedName>
</protein>
<dbReference type="Proteomes" id="UP000199072">
    <property type="component" value="Unassembled WGS sequence"/>
</dbReference>
<dbReference type="EMBL" id="FNAI01000003">
    <property type="protein sequence ID" value="SDE00590.1"/>
    <property type="molecule type" value="Genomic_DNA"/>
</dbReference>
<keyword evidence="2" id="KW-1185">Reference proteome</keyword>
<name>A0A1G6ZDC8_9SPHI</name>
<sequence length="139" mass="15705">MTDIKRFKLYWLCHAMTAPVKSEYLYYYDAQTRKFFASRSGILLDMIDLPVIEPAALLKRLADENSDASEIVEIPRLDVPDKVSVQLLFLSNFPGVIHEDALKLAVEKQPDKNGFVLDVVLGENVVLAPLMLEPGTKRL</sequence>
<evidence type="ECO:0000313" key="1">
    <source>
        <dbReference type="EMBL" id="SDE00590.1"/>
    </source>
</evidence>
<reference evidence="1 2" key="1">
    <citation type="submission" date="2016-10" db="EMBL/GenBank/DDBJ databases">
        <authorList>
            <person name="de Groot N.N."/>
        </authorList>
    </citation>
    <scope>NUCLEOTIDE SEQUENCE [LARGE SCALE GENOMIC DNA]</scope>
    <source>
        <strain evidence="1 2">47C3B</strain>
    </source>
</reference>
<evidence type="ECO:0000313" key="2">
    <source>
        <dbReference type="Proteomes" id="UP000199072"/>
    </source>
</evidence>
<accession>A0A1G6ZDC8</accession>
<organism evidence="1 2">
    <name type="scientific">Mucilaginibacter pineti</name>
    <dbReference type="NCBI Taxonomy" id="1391627"/>
    <lineage>
        <taxon>Bacteria</taxon>
        <taxon>Pseudomonadati</taxon>
        <taxon>Bacteroidota</taxon>
        <taxon>Sphingobacteriia</taxon>
        <taxon>Sphingobacteriales</taxon>
        <taxon>Sphingobacteriaceae</taxon>
        <taxon>Mucilaginibacter</taxon>
    </lineage>
</organism>
<proteinExistence type="predicted"/>